<dbReference type="WBParaSite" id="nRc.2.0.1.t38679-RA">
    <property type="protein sequence ID" value="nRc.2.0.1.t38679-RA"/>
    <property type="gene ID" value="nRc.2.0.1.g38679"/>
</dbReference>
<keyword evidence="1" id="KW-1185">Reference proteome</keyword>
<protein>
    <submittedName>
        <fullName evidence="2">Uncharacterized protein</fullName>
    </submittedName>
</protein>
<sequence length="68" mass="7615">MQSSWVVGDDPSSLAVGQVSWCFKTTKLQLLQGSYLRLKLVPKTLIVRNSQMPTLLMFIGMTTNNGKR</sequence>
<name>A0A915KIU9_ROMCU</name>
<proteinExistence type="predicted"/>
<organism evidence="1 2">
    <name type="scientific">Romanomermis culicivorax</name>
    <name type="common">Nematode worm</name>
    <dbReference type="NCBI Taxonomy" id="13658"/>
    <lineage>
        <taxon>Eukaryota</taxon>
        <taxon>Metazoa</taxon>
        <taxon>Ecdysozoa</taxon>
        <taxon>Nematoda</taxon>
        <taxon>Enoplea</taxon>
        <taxon>Dorylaimia</taxon>
        <taxon>Mermithida</taxon>
        <taxon>Mermithoidea</taxon>
        <taxon>Mermithidae</taxon>
        <taxon>Romanomermis</taxon>
    </lineage>
</organism>
<reference evidence="2" key="1">
    <citation type="submission" date="2022-11" db="UniProtKB">
        <authorList>
            <consortium name="WormBaseParasite"/>
        </authorList>
    </citation>
    <scope>IDENTIFICATION</scope>
</reference>
<accession>A0A915KIU9</accession>
<dbReference type="AlphaFoldDB" id="A0A915KIU9"/>
<evidence type="ECO:0000313" key="2">
    <source>
        <dbReference type="WBParaSite" id="nRc.2.0.1.t38679-RA"/>
    </source>
</evidence>
<evidence type="ECO:0000313" key="1">
    <source>
        <dbReference type="Proteomes" id="UP000887565"/>
    </source>
</evidence>
<dbReference type="Proteomes" id="UP000887565">
    <property type="component" value="Unplaced"/>
</dbReference>